<evidence type="ECO:0000313" key="4">
    <source>
        <dbReference type="Proteomes" id="UP000078555"/>
    </source>
</evidence>
<protein>
    <submittedName>
        <fullName evidence="2">Uncharacterized protein</fullName>
    </submittedName>
</protein>
<proteinExistence type="predicted"/>
<sequence length="622" mass="72220">MKSRIYSVLSFFLSLKYSTNVFALKGVQEGLIPLGKGDGSLIINNLLKYKDEMEAQVRDPILLQLSPSHIQMNLLKKNENLPNEVDSQLKELHDQIKIVRETQLEQKSSLLNFSKSLEQTKLSFFKMLGEYENRINQLEYTTMEIKKYDPFIEKFMYPISKYWLKIDFANVKSLWKYGKKKKGNYISLNQEEDITSLKTPATILLLRYHKLMEGYIHIDMLQMSSSANQAKQSTSGIVFHFLNPQNFRLVELSFINEEAFCSVGEVANSIYKRILSRRVDAWSGMFNSLTCEFTATKMSIFLNYKKIMEVNLTHIYTNNTVGLFTKMGKAEFINILSGNIHFEKALKQKLMDSRDADVLRGNLLDSYRFSKKIARDDLSVYEMPYAHGDYDSWFGEHMDNVYPVPDSNSYHEMNEKKRDVSSTIRDNHITGKEQHDHLCNSYHMNTTHFNISDWDENNNTLSKWRVINEYGIIRIVFNDSYKNIHSKSWLVYKYSSCNSVSVAAYIKLENETEAGLLFRYDNGDNMYILTISTSRKEVVLKRFENGTEIILMSRYARNINSFQRHHVLIDDVGEKGTIHVFLDSEELLSLNNAPYYKSGMIGLYIEHGYASFDTLKIGPTKG</sequence>
<evidence type="ECO:0000313" key="1">
    <source>
        <dbReference type="EMBL" id="SBT47540.1"/>
    </source>
</evidence>
<evidence type="ECO:0000313" key="2">
    <source>
        <dbReference type="EMBL" id="SBT47798.1"/>
    </source>
</evidence>
<accession>A0A1A8ZV99</accession>
<organism evidence="2 3">
    <name type="scientific">Plasmodium ovale wallikeri</name>
    <dbReference type="NCBI Taxonomy" id="864142"/>
    <lineage>
        <taxon>Eukaryota</taxon>
        <taxon>Sar</taxon>
        <taxon>Alveolata</taxon>
        <taxon>Apicomplexa</taxon>
        <taxon>Aconoidasida</taxon>
        <taxon>Haemosporida</taxon>
        <taxon>Plasmodiidae</taxon>
        <taxon>Plasmodium</taxon>
        <taxon>Plasmodium (Plasmodium)</taxon>
    </lineage>
</organism>
<evidence type="ECO:0000313" key="3">
    <source>
        <dbReference type="Proteomes" id="UP000078550"/>
    </source>
</evidence>
<gene>
    <name evidence="1" type="ORF">POVWA1_055880</name>
    <name evidence="2" type="ORF">POVWA2_054850</name>
</gene>
<dbReference type="Proteomes" id="UP000078550">
    <property type="component" value="Unassembled WGS sequence"/>
</dbReference>
<dbReference type="Proteomes" id="UP000078555">
    <property type="component" value="Unassembled WGS sequence"/>
</dbReference>
<keyword evidence="4" id="KW-1185">Reference proteome</keyword>
<dbReference type="EMBL" id="FLRE01000188">
    <property type="protein sequence ID" value="SBT47798.1"/>
    <property type="molecule type" value="Genomic_DNA"/>
</dbReference>
<dbReference type="Gene3D" id="2.60.120.560">
    <property type="entry name" value="Exo-inulinase, domain 1"/>
    <property type="match status" value="1"/>
</dbReference>
<dbReference type="AlphaFoldDB" id="A0A1A8ZV99"/>
<reference evidence="2" key="2">
    <citation type="submission" date="2016-05" db="EMBL/GenBank/DDBJ databases">
        <authorList>
            <person name="Lavstsen T."/>
            <person name="Jespersen J.S."/>
        </authorList>
    </citation>
    <scope>NUCLEOTIDE SEQUENCE [LARGE SCALE GENOMIC DNA]</scope>
</reference>
<dbReference type="EMBL" id="FLRD01000147">
    <property type="protein sequence ID" value="SBT47540.1"/>
    <property type="molecule type" value="Genomic_DNA"/>
</dbReference>
<name>A0A1A8ZV99_PLAOA</name>
<reference evidence="3 4" key="1">
    <citation type="submission" date="2016-05" db="EMBL/GenBank/DDBJ databases">
        <authorList>
            <person name="Naeem Raeece"/>
        </authorList>
    </citation>
    <scope>NUCLEOTIDE SEQUENCE [LARGE SCALE GENOMIC DNA]</scope>
</reference>